<comment type="caution">
    <text evidence="2">The sequence shown here is derived from an EMBL/GenBank/DDBJ whole genome shotgun (WGS) entry which is preliminary data.</text>
</comment>
<name>A0A3S3NM98_9MAGN</name>
<accession>A0A3S3NM98</accession>
<organism evidence="2 3">
    <name type="scientific">Cinnamomum micranthum f. kanehirae</name>
    <dbReference type="NCBI Taxonomy" id="337451"/>
    <lineage>
        <taxon>Eukaryota</taxon>
        <taxon>Viridiplantae</taxon>
        <taxon>Streptophyta</taxon>
        <taxon>Embryophyta</taxon>
        <taxon>Tracheophyta</taxon>
        <taxon>Spermatophyta</taxon>
        <taxon>Magnoliopsida</taxon>
        <taxon>Magnoliidae</taxon>
        <taxon>Laurales</taxon>
        <taxon>Lauraceae</taxon>
        <taxon>Cinnamomum</taxon>
    </lineage>
</organism>
<protein>
    <submittedName>
        <fullName evidence="2">Putative UPF0481 protein</fullName>
    </submittedName>
</protein>
<evidence type="ECO:0000313" key="2">
    <source>
        <dbReference type="EMBL" id="RWR82552.1"/>
    </source>
</evidence>
<dbReference type="EMBL" id="QPKB01000004">
    <property type="protein sequence ID" value="RWR82552.1"/>
    <property type="molecule type" value="Genomic_DNA"/>
</dbReference>
<keyword evidence="3" id="KW-1185">Reference proteome</keyword>
<keyword evidence="1" id="KW-0472">Membrane</keyword>
<dbReference type="PANTHER" id="PTHR31549">
    <property type="entry name" value="PROTEIN, PUTATIVE (DUF247)-RELATED-RELATED"/>
    <property type="match status" value="1"/>
</dbReference>
<dbReference type="Pfam" id="PF03140">
    <property type="entry name" value="DUF247"/>
    <property type="match status" value="1"/>
</dbReference>
<dbReference type="PANTHER" id="PTHR31549:SF277">
    <property type="entry name" value="OS08G0167400 PROTEIN"/>
    <property type="match status" value="1"/>
</dbReference>
<dbReference type="InterPro" id="IPR004158">
    <property type="entry name" value="DUF247_pln"/>
</dbReference>
<gene>
    <name evidence="2" type="ORF">CKAN_01127400</name>
</gene>
<keyword evidence="1" id="KW-0812">Transmembrane</keyword>
<proteinExistence type="predicted"/>
<dbReference type="OrthoDB" id="2356035at2759"/>
<dbReference type="AlphaFoldDB" id="A0A3S3NM98"/>
<keyword evidence="1" id="KW-1133">Transmembrane helix</keyword>
<dbReference type="Proteomes" id="UP000283530">
    <property type="component" value="Unassembled WGS sequence"/>
</dbReference>
<feature type="transmembrane region" description="Helical" evidence="1">
    <location>
        <begin position="492"/>
        <end position="514"/>
    </location>
</feature>
<evidence type="ECO:0000256" key="1">
    <source>
        <dbReference type="SAM" id="Phobius"/>
    </source>
</evidence>
<dbReference type="STRING" id="337451.A0A3S3NM98"/>
<sequence length="539" mass="62154">MNSSPSFNQHQWVVQIQEVLSQENEVECNEDEISISIFTISKSLMDNKPENYIPQKVAIGPYHQWRSEVYDMERHKFLAAKRAQKHLRDVTFEVVVAQFMKLDLKIRACYDRYLDLTSETLAWMLAVDASFLLEFLQFYNLKRTDSLSVSTSMTPQVSSFSEKSMTRNAILRDIVKLENQIPLFILKELFHFYNHESPGEILSMMLMGTCRSLAHFRRGGDFTLSKDELLERDHLLGLLYYICVPKTEEINIQEETKKEEQGYFRHLSYGISVFVRSPFFRHLLRVLKMLLTILRIPLRVIGKSRKISSSKNTMSSFISTANKLGTEVELEASHKPSENPLIEEIMIPSVTELSKAGVRFCATRGDLGSIKFDRVLAILYLPKITIDENSEVVLRNLVAYEVDAASGPLVFTRYTEFMNGIIDTDEDVKLLRENKIIYNHLKSDGEVADMWNGMSRSVKLTKVAHLDKVIEDVNMFYNTRWRVRIMKSVKKYVFSSWPLLTFLAANLFLVLTSFQAICSFYDCSGIKMKIGPMSNSTIT</sequence>
<evidence type="ECO:0000313" key="3">
    <source>
        <dbReference type="Proteomes" id="UP000283530"/>
    </source>
</evidence>
<reference evidence="2 3" key="1">
    <citation type="journal article" date="2019" name="Nat. Plants">
        <title>Stout camphor tree genome fills gaps in understanding of flowering plant genome evolution.</title>
        <authorList>
            <person name="Chaw S.M."/>
            <person name="Liu Y.C."/>
            <person name="Wu Y.W."/>
            <person name="Wang H.Y."/>
            <person name="Lin C.I."/>
            <person name="Wu C.S."/>
            <person name="Ke H.M."/>
            <person name="Chang L.Y."/>
            <person name="Hsu C.Y."/>
            <person name="Yang H.T."/>
            <person name="Sudianto E."/>
            <person name="Hsu M.H."/>
            <person name="Wu K.P."/>
            <person name="Wang L.N."/>
            <person name="Leebens-Mack J.H."/>
            <person name="Tsai I.J."/>
        </authorList>
    </citation>
    <scope>NUCLEOTIDE SEQUENCE [LARGE SCALE GENOMIC DNA]</scope>
    <source>
        <strain evidence="3">cv. Chaw 1501</strain>
        <tissue evidence="2">Young leaves</tissue>
    </source>
</reference>